<dbReference type="InterPro" id="IPR003661">
    <property type="entry name" value="HisK_dim/P_dom"/>
</dbReference>
<evidence type="ECO:0000313" key="7">
    <source>
        <dbReference type="Proteomes" id="UP000683493"/>
    </source>
</evidence>
<dbReference type="PROSITE" id="PS50109">
    <property type="entry name" value="HIS_KIN"/>
    <property type="match status" value="1"/>
</dbReference>
<dbReference type="CDD" id="cd00082">
    <property type="entry name" value="HisKA"/>
    <property type="match status" value="1"/>
</dbReference>
<keyword evidence="7" id="KW-1185">Reference proteome</keyword>
<proteinExistence type="predicted"/>
<dbReference type="EC" id="2.7.13.3" evidence="2"/>
<organism evidence="6 7">
    <name type="scientific">Geomonas diazotrophica</name>
    <dbReference type="NCBI Taxonomy" id="2843197"/>
    <lineage>
        <taxon>Bacteria</taxon>
        <taxon>Pseudomonadati</taxon>
        <taxon>Thermodesulfobacteriota</taxon>
        <taxon>Desulfuromonadia</taxon>
        <taxon>Geobacterales</taxon>
        <taxon>Geobacteraceae</taxon>
        <taxon>Geomonas</taxon>
    </lineage>
</organism>
<dbReference type="Proteomes" id="UP000683493">
    <property type="component" value="Chromosome"/>
</dbReference>
<dbReference type="Pfam" id="PF00512">
    <property type="entry name" value="HisKA"/>
    <property type="match status" value="1"/>
</dbReference>
<feature type="domain" description="Histidine kinase" evidence="5">
    <location>
        <begin position="26"/>
        <end position="236"/>
    </location>
</feature>
<dbReference type="Pfam" id="PF02518">
    <property type="entry name" value="HATPase_c"/>
    <property type="match status" value="1"/>
</dbReference>
<dbReference type="PANTHER" id="PTHR42878">
    <property type="entry name" value="TWO-COMPONENT HISTIDINE KINASE"/>
    <property type="match status" value="1"/>
</dbReference>
<protein>
    <recommendedName>
        <fullName evidence="2">histidine kinase</fullName>
        <ecNumber evidence="2">2.7.13.3</ecNumber>
    </recommendedName>
</protein>
<evidence type="ECO:0000259" key="5">
    <source>
        <dbReference type="PROSITE" id="PS50109"/>
    </source>
</evidence>
<dbReference type="EMBL" id="CP076724">
    <property type="protein sequence ID" value="QWV97477.1"/>
    <property type="molecule type" value="Genomic_DNA"/>
</dbReference>
<accession>A0ABX8JJJ2</accession>
<comment type="catalytic activity">
    <reaction evidence="1">
        <text>ATP + protein L-histidine = ADP + protein N-phospho-L-histidine.</text>
        <dbReference type="EC" id="2.7.13.3"/>
    </reaction>
</comment>
<evidence type="ECO:0000256" key="1">
    <source>
        <dbReference type="ARBA" id="ARBA00000085"/>
    </source>
</evidence>
<keyword evidence="4" id="KW-0418">Kinase</keyword>
<gene>
    <name evidence="6" type="ORF">KP005_19415</name>
</gene>
<dbReference type="SMART" id="SM00388">
    <property type="entry name" value="HisKA"/>
    <property type="match status" value="1"/>
</dbReference>
<name>A0ABX8JJJ2_9BACT</name>
<dbReference type="InterPro" id="IPR050351">
    <property type="entry name" value="BphY/WalK/GraS-like"/>
</dbReference>
<dbReference type="SMART" id="SM00387">
    <property type="entry name" value="HATPase_c"/>
    <property type="match status" value="1"/>
</dbReference>
<dbReference type="InterPro" id="IPR003594">
    <property type="entry name" value="HATPase_dom"/>
</dbReference>
<evidence type="ECO:0000313" key="6">
    <source>
        <dbReference type="EMBL" id="QWV97477.1"/>
    </source>
</evidence>
<keyword evidence="3" id="KW-0808">Transferase</keyword>
<dbReference type="PANTHER" id="PTHR42878:SF15">
    <property type="entry name" value="BACTERIOPHYTOCHROME"/>
    <property type="match status" value="1"/>
</dbReference>
<evidence type="ECO:0000256" key="4">
    <source>
        <dbReference type="ARBA" id="ARBA00022777"/>
    </source>
</evidence>
<evidence type="ECO:0000256" key="2">
    <source>
        <dbReference type="ARBA" id="ARBA00012438"/>
    </source>
</evidence>
<reference evidence="6 7" key="1">
    <citation type="submission" date="2021-06" db="EMBL/GenBank/DDBJ databases">
        <title>Gemonas diversity in paddy soil.</title>
        <authorList>
            <person name="Liu G."/>
        </authorList>
    </citation>
    <scope>NUCLEOTIDE SEQUENCE [LARGE SCALE GENOMIC DNA]</scope>
    <source>
        <strain evidence="6 7">RG29</strain>
    </source>
</reference>
<evidence type="ECO:0000256" key="3">
    <source>
        <dbReference type="ARBA" id="ARBA00022679"/>
    </source>
</evidence>
<sequence length="236" mass="26864">MAWENAAARAHSLELTVKELESFSYAVSHDLRAPLRHINGYLSILAQDFECHLPEEARHLLERSRQATRDMSRLIDDMLELAKVNRIKLKSDMVNLSALARGAMERLAEGDPGRSVEVVIADGLYVQGDKALLTQLMWNLLENAWKYTSTRDNPKIEVGRIIVDDQLVIFIKDNGVGFDRKYKENLFVAFQRLHGREFEGNGIGLATVKRIIDRHEGKIWAESEKGQGSIFFFVLP</sequence>
<dbReference type="InterPro" id="IPR005467">
    <property type="entry name" value="His_kinase_dom"/>
</dbReference>